<dbReference type="EMBL" id="HACA01006615">
    <property type="protein sequence ID" value="CDW23976.1"/>
    <property type="molecule type" value="Transcribed_RNA"/>
</dbReference>
<protein>
    <submittedName>
        <fullName evidence="1">Uncharacterized protein</fullName>
    </submittedName>
</protein>
<evidence type="ECO:0000313" key="1">
    <source>
        <dbReference type="EMBL" id="CDW23976.1"/>
    </source>
</evidence>
<name>A0A0K2TEU5_LEPSM</name>
<reference evidence="1" key="1">
    <citation type="submission" date="2014-05" db="EMBL/GenBank/DDBJ databases">
        <authorList>
            <person name="Chronopoulou M."/>
        </authorList>
    </citation>
    <scope>NUCLEOTIDE SEQUENCE</scope>
    <source>
        <tissue evidence="1">Whole organism</tissue>
    </source>
</reference>
<organism evidence="1">
    <name type="scientific">Lepeophtheirus salmonis</name>
    <name type="common">Salmon louse</name>
    <name type="synonym">Caligus salmonis</name>
    <dbReference type="NCBI Taxonomy" id="72036"/>
    <lineage>
        <taxon>Eukaryota</taxon>
        <taxon>Metazoa</taxon>
        <taxon>Ecdysozoa</taxon>
        <taxon>Arthropoda</taxon>
        <taxon>Crustacea</taxon>
        <taxon>Multicrustacea</taxon>
        <taxon>Hexanauplia</taxon>
        <taxon>Copepoda</taxon>
        <taxon>Siphonostomatoida</taxon>
        <taxon>Caligidae</taxon>
        <taxon>Lepeophtheirus</taxon>
    </lineage>
</organism>
<proteinExistence type="predicted"/>
<sequence>MPPPGRSGTCAIGGRPLL</sequence>
<dbReference type="AlphaFoldDB" id="A0A0K2TEU5"/>
<accession>A0A0K2TEU5</accession>